<dbReference type="InterPro" id="IPR050362">
    <property type="entry name" value="Cation-dep_OMT"/>
</dbReference>
<dbReference type="Gene3D" id="3.40.50.150">
    <property type="entry name" value="Vaccinia Virus protein VP39"/>
    <property type="match status" value="1"/>
</dbReference>
<keyword evidence="1" id="KW-0489">Methyltransferase</keyword>
<evidence type="ECO:0000313" key="6">
    <source>
        <dbReference type="Proteomes" id="UP000886653"/>
    </source>
</evidence>
<dbReference type="PANTHER" id="PTHR10509">
    <property type="entry name" value="O-METHYLTRANSFERASE-RELATED"/>
    <property type="match status" value="1"/>
</dbReference>
<keyword evidence="2" id="KW-0808">Transferase</keyword>
<dbReference type="GO" id="GO:0008171">
    <property type="term" value="F:O-methyltransferase activity"/>
    <property type="evidence" value="ECO:0007669"/>
    <property type="project" value="InterPro"/>
</dbReference>
<dbReference type="GO" id="GO:0032259">
    <property type="term" value="P:methylation"/>
    <property type="evidence" value="ECO:0007669"/>
    <property type="project" value="UniProtKB-KW"/>
</dbReference>
<dbReference type="InterPro" id="IPR002935">
    <property type="entry name" value="SAM_O-MeTrfase"/>
</dbReference>
<evidence type="ECO:0000256" key="3">
    <source>
        <dbReference type="ARBA" id="ARBA00022691"/>
    </source>
</evidence>
<evidence type="ECO:0000256" key="2">
    <source>
        <dbReference type="ARBA" id="ARBA00022679"/>
    </source>
</evidence>
<proteinExistence type="inferred from homology"/>
<sequence>MLSVYDVCHGPTERVANLVTEARTLLKTSTSVPEPSETSVDQEKLDEILREAQAVAAGLDIYVDRCTNVPDMNAQSTKVIEEIINGANTTDWGALYASGQTSYRLVGAMSSNLYETGLMSFLTSLLRPRRVLEIGMFTGTMTTVFATTKSVERVIALECEPYLESWCRPYWKKAGEGVNEKIEVRIGSAQVSLETMAQNNESPFDFIFLDADKDSYLTYFRQIIGHKLLSKNGIMVIDNVLFRSTAYLPFRIPFLNPPGVDQATVTRNNHLGKFLNELNLEISKSPEVEVLMLAVRDGLTLVKWKDV</sequence>
<dbReference type="GO" id="GO:0008757">
    <property type="term" value="F:S-adenosylmethionine-dependent methyltransferase activity"/>
    <property type="evidence" value="ECO:0007669"/>
    <property type="project" value="TreeGrafter"/>
</dbReference>
<name>A0A9P6NDS2_9BASI</name>
<comment type="similarity">
    <text evidence="4">Belongs to the class I-like SAM-binding methyltransferase superfamily. Cation-dependent O-methyltransferase family.</text>
</comment>
<dbReference type="Proteomes" id="UP000886653">
    <property type="component" value="Unassembled WGS sequence"/>
</dbReference>
<dbReference type="Pfam" id="PF01596">
    <property type="entry name" value="Methyltransf_3"/>
    <property type="match status" value="1"/>
</dbReference>
<keyword evidence="3" id="KW-0949">S-adenosyl-L-methionine</keyword>
<dbReference type="InterPro" id="IPR029063">
    <property type="entry name" value="SAM-dependent_MTases_sf"/>
</dbReference>
<evidence type="ECO:0008006" key="7">
    <source>
        <dbReference type="Google" id="ProtNLM"/>
    </source>
</evidence>
<evidence type="ECO:0000256" key="1">
    <source>
        <dbReference type="ARBA" id="ARBA00022603"/>
    </source>
</evidence>
<dbReference type="SUPFAM" id="SSF53335">
    <property type="entry name" value="S-adenosyl-L-methionine-dependent methyltransferases"/>
    <property type="match status" value="1"/>
</dbReference>
<dbReference type="OrthoDB" id="10251242at2759"/>
<accession>A0A9P6NDS2</accession>
<evidence type="ECO:0000256" key="4">
    <source>
        <dbReference type="ARBA" id="ARBA00023453"/>
    </source>
</evidence>
<gene>
    <name evidence="5" type="ORF">CROQUDRAFT_46657</name>
</gene>
<comment type="caution">
    <text evidence="5">The sequence shown here is derived from an EMBL/GenBank/DDBJ whole genome shotgun (WGS) entry which is preliminary data.</text>
</comment>
<evidence type="ECO:0000313" key="5">
    <source>
        <dbReference type="EMBL" id="KAG0144885.1"/>
    </source>
</evidence>
<organism evidence="5 6">
    <name type="scientific">Cronartium quercuum f. sp. fusiforme G11</name>
    <dbReference type="NCBI Taxonomy" id="708437"/>
    <lineage>
        <taxon>Eukaryota</taxon>
        <taxon>Fungi</taxon>
        <taxon>Dikarya</taxon>
        <taxon>Basidiomycota</taxon>
        <taxon>Pucciniomycotina</taxon>
        <taxon>Pucciniomycetes</taxon>
        <taxon>Pucciniales</taxon>
        <taxon>Coleosporiaceae</taxon>
        <taxon>Cronartium</taxon>
    </lineage>
</organism>
<dbReference type="PANTHER" id="PTHR10509:SF14">
    <property type="entry name" value="CAFFEOYL-COA O-METHYLTRANSFERASE 3-RELATED"/>
    <property type="match status" value="1"/>
</dbReference>
<keyword evidence="6" id="KW-1185">Reference proteome</keyword>
<dbReference type="AlphaFoldDB" id="A0A9P6NDS2"/>
<dbReference type="EMBL" id="MU167287">
    <property type="protein sequence ID" value="KAG0144885.1"/>
    <property type="molecule type" value="Genomic_DNA"/>
</dbReference>
<dbReference type="PROSITE" id="PS51682">
    <property type="entry name" value="SAM_OMT_I"/>
    <property type="match status" value="1"/>
</dbReference>
<reference evidence="5" key="1">
    <citation type="submission" date="2013-11" db="EMBL/GenBank/DDBJ databases">
        <title>Genome sequence of the fusiform rust pathogen reveals effectors for host alternation and coevolution with pine.</title>
        <authorList>
            <consortium name="DOE Joint Genome Institute"/>
            <person name="Smith K."/>
            <person name="Pendleton A."/>
            <person name="Kubisiak T."/>
            <person name="Anderson C."/>
            <person name="Salamov A."/>
            <person name="Aerts A."/>
            <person name="Riley R."/>
            <person name="Clum A."/>
            <person name="Lindquist E."/>
            <person name="Ence D."/>
            <person name="Campbell M."/>
            <person name="Kronenberg Z."/>
            <person name="Feau N."/>
            <person name="Dhillon B."/>
            <person name="Hamelin R."/>
            <person name="Burleigh J."/>
            <person name="Smith J."/>
            <person name="Yandell M."/>
            <person name="Nelson C."/>
            <person name="Grigoriev I."/>
            <person name="Davis J."/>
        </authorList>
    </citation>
    <scope>NUCLEOTIDE SEQUENCE</scope>
    <source>
        <strain evidence="5">G11</strain>
    </source>
</reference>
<protein>
    <recommendedName>
        <fullName evidence="7">Caffeoyl-CoA O-methyltransferase</fullName>
    </recommendedName>
</protein>